<evidence type="ECO:0000313" key="2">
    <source>
        <dbReference type="Proteomes" id="UP000325081"/>
    </source>
</evidence>
<dbReference type="AlphaFoldDB" id="A0A5A7R361"/>
<sequence>MKSILALKAENFDNGYTTEKSKKKKIKVNKLNQHSPSCSSLFASMCQQFQSIMLHVRCLQLFVKNYRDHSGMYYDLVVKNIDDEHRSYDPAHNSTKELPY</sequence>
<accession>A0A5A7R361</accession>
<proteinExistence type="predicted"/>
<organism evidence="1 2">
    <name type="scientific">Striga asiatica</name>
    <name type="common">Asiatic witchweed</name>
    <name type="synonym">Buchnera asiatica</name>
    <dbReference type="NCBI Taxonomy" id="4170"/>
    <lineage>
        <taxon>Eukaryota</taxon>
        <taxon>Viridiplantae</taxon>
        <taxon>Streptophyta</taxon>
        <taxon>Embryophyta</taxon>
        <taxon>Tracheophyta</taxon>
        <taxon>Spermatophyta</taxon>
        <taxon>Magnoliopsida</taxon>
        <taxon>eudicotyledons</taxon>
        <taxon>Gunneridae</taxon>
        <taxon>Pentapetalae</taxon>
        <taxon>asterids</taxon>
        <taxon>lamiids</taxon>
        <taxon>Lamiales</taxon>
        <taxon>Orobanchaceae</taxon>
        <taxon>Buchnereae</taxon>
        <taxon>Striga</taxon>
    </lineage>
</organism>
<keyword evidence="2" id="KW-1185">Reference proteome</keyword>
<protein>
    <submittedName>
        <fullName evidence="1">Signal peptidase complex catalytic subunit SEC11</fullName>
    </submittedName>
</protein>
<dbReference type="Proteomes" id="UP000325081">
    <property type="component" value="Unassembled WGS sequence"/>
</dbReference>
<comment type="caution">
    <text evidence="1">The sequence shown here is derived from an EMBL/GenBank/DDBJ whole genome shotgun (WGS) entry which is preliminary data.</text>
</comment>
<name>A0A5A7R361_STRAF</name>
<reference evidence="2" key="1">
    <citation type="journal article" date="2019" name="Curr. Biol.">
        <title>Genome Sequence of Striga asiatica Provides Insight into the Evolution of Plant Parasitism.</title>
        <authorList>
            <person name="Yoshida S."/>
            <person name="Kim S."/>
            <person name="Wafula E.K."/>
            <person name="Tanskanen J."/>
            <person name="Kim Y.M."/>
            <person name="Honaas L."/>
            <person name="Yang Z."/>
            <person name="Spallek T."/>
            <person name="Conn C.E."/>
            <person name="Ichihashi Y."/>
            <person name="Cheong K."/>
            <person name="Cui S."/>
            <person name="Der J.P."/>
            <person name="Gundlach H."/>
            <person name="Jiao Y."/>
            <person name="Hori C."/>
            <person name="Ishida J.K."/>
            <person name="Kasahara H."/>
            <person name="Kiba T."/>
            <person name="Kim M.S."/>
            <person name="Koo N."/>
            <person name="Laohavisit A."/>
            <person name="Lee Y.H."/>
            <person name="Lumba S."/>
            <person name="McCourt P."/>
            <person name="Mortimer J.C."/>
            <person name="Mutuku J.M."/>
            <person name="Nomura T."/>
            <person name="Sasaki-Sekimoto Y."/>
            <person name="Seto Y."/>
            <person name="Wang Y."/>
            <person name="Wakatake T."/>
            <person name="Sakakibara H."/>
            <person name="Demura T."/>
            <person name="Yamaguchi S."/>
            <person name="Yoneyama K."/>
            <person name="Manabe R.I."/>
            <person name="Nelson D.C."/>
            <person name="Schulman A.H."/>
            <person name="Timko M.P."/>
            <person name="dePamphilis C.W."/>
            <person name="Choi D."/>
            <person name="Shirasu K."/>
        </authorList>
    </citation>
    <scope>NUCLEOTIDE SEQUENCE [LARGE SCALE GENOMIC DNA]</scope>
    <source>
        <strain evidence="2">cv. UVA1</strain>
    </source>
</reference>
<evidence type="ECO:0000313" key="1">
    <source>
        <dbReference type="EMBL" id="GER51848.1"/>
    </source>
</evidence>
<gene>
    <name evidence="1" type="ORF">STAS_29265</name>
</gene>
<dbReference type="EMBL" id="BKCP01009959">
    <property type="protein sequence ID" value="GER51848.1"/>
    <property type="molecule type" value="Genomic_DNA"/>
</dbReference>